<keyword evidence="4" id="KW-1185">Reference proteome</keyword>
<evidence type="ECO:0000313" key="4">
    <source>
        <dbReference type="Proteomes" id="UP001138540"/>
    </source>
</evidence>
<dbReference type="EMBL" id="JACHKA010000001">
    <property type="protein sequence ID" value="MBB5984744.1"/>
    <property type="molecule type" value="Genomic_DNA"/>
</dbReference>
<dbReference type="EC" id="3.1.3.48" evidence="3"/>
<dbReference type="Pfam" id="PF13350">
    <property type="entry name" value="Y_phosphatase3"/>
    <property type="match status" value="1"/>
</dbReference>
<sequence>MTMARGGVTVVAERVLPSEQGSNFRDIGGYVTRDGHIVRWGKAFRSGAMPMLTKADYSLIDQLGLNAVVDLRSLEEREVAPDQVDDRTGALFVANDYSLKPLLAAYGKGDGENAYRGMEKLLIPQLRSLYRLLAADDGAVLYHCSAGQDRTGMATALLYDMLGVDRETILKDYHASTALRRPQWEMPDVDPADYPNNPILRFYIDKDGKKRTVAEPLYTPSGASHLAQFFTYIDTQYGGSEAFMKQALRLDESDIAKLRKTMLD</sequence>
<dbReference type="InterPro" id="IPR026893">
    <property type="entry name" value="Tyr/Ser_Pase_IphP-type"/>
</dbReference>
<dbReference type="Gene3D" id="3.90.190.10">
    <property type="entry name" value="Protein tyrosine phosphatase superfamily"/>
    <property type="match status" value="1"/>
</dbReference>
<evidence type="ECO:0000259" key="2">
    <source>
        <dbReference type="PROSITE" id="PS50056"/>
    </source>
</evidence>
<dbReference type="InterPro" id="IPR029021">
    <property type="entry name" value="Prot-tyrosine_phosphatase-like"/>
</dbReference>
<comment type="similarity">
    <text evidence="1">Belongs to the protein-tyrosine phosphatase family.</text>
</comment>
<organism evidence="3 4">
    <name type="scientific">Sphingobium lignivorans</name>
    <dbReference type="NCBI Taxonomy" id="2735886"/>
    <lineage>
        <taxon>Bacteria</taxon>
        <taxon>Pseudomonadati</taxon>
        <taxon>Pseudomonadota</taxon>
        <taxon>Alphaproteobacteria</taxon>
        <taxon>Sphingomonadales</taxon>
        <taxon>Sphingomonadaceae</taxon>
        <taxon>Sphingobium</taxon>
    </lineage>
</organism>
<dbReference type="InterPro" id="IPR000387">
    <property type="entry name" value="Tyr_Pase_dom"/>
</dbReference>
<dbReference type="GO" id="GO:0004725">
    <property type="term" value="F:protein tyrosine phosphatase activity"/>
    <property type="evidence" value="ECO:0007669"/>
    <property type="project" value="UniProtKB-EC"/>
</dbReference>
<dbReference type="PROSITE" id="PS50056">
    <property type="entry name" value="TYR_PHOSPHATASE_2"/>
    <property type="match status" value="1"/>
</dbReference>
<name>A0ABR6NET4_9SPHN</name>
<dbReference type="PANTHER" id="PTHR31126:SF1">
    <property type="entry name" value="TYROSINE SPECIFIC PROTEIN PHOSPHATASES DOMAIN-CONTAINING PROTEIN"/>
    <property type="match status" value="1"/>
</dbReference>
<reference evidence="3 4" key="1">
    <citation type="submission" date="2020-08" db="EMBL/GenBank/DDBJ databases">
        <title>Exploring microbial biodiversity for novel pathways involved in the catabolism of aromatic compounds derived from lignin.</title>
        <authorList>
            <person name="Elkins J."/>
        </authorList>
    </citation>
    <scope>NUCLEOTIDE SEQUENCE [LARGE SCALE GENOMIC DNA]</scope>
    <source>
        <strain evidence="3 4">B1D3A</strain>
    </source>
</reference>
<accession>A0ABR6NET4</accession>
<evidence type="ECO:0000256" key="1">
    <source>
        <dbReference type="ARBA" id="ARBA00009580"/>
    </source>
</evidence>
<dbReference type="PANTHER" id="PTHR31126">
    <property type="entry name" value="TYROSINE-PROTEIN PHOSPHATASE"/>
    <property type="match status" value="1"/>
</dbReference>
<comment type="caution">
    <text evidence="3">The sequence shown here is derived from an EMBL/GenBank/DDBJ whole genome shotgun (WGS) entry which is preliminary data.</text>
</comment>
<evidence type="ECO:0000313" key="3">
    <source>
        <dbReference type="EMBL" id="MBB5984744.1"/>
    </source>
</evidence>
<protein>
    <submittedName>
        <fullName evidence="3">Protein-tyrosine phosphatase</fullName>
        <ecNumber evidence="3">3.1.3.48</ecNumber>
    </submittedName>
</protein>
<proteinExistence type="inferred from homology"/>
<feature type="domain" description="Tyrosine specific protein phosphatases" evidence="2">
    <location>
        <begin position="120"/>
        <end position="181"/>
    </location>
</feature>
<dbReference type="Proteomes" id="UP001138540">
    <property type="component" value="Unassembled WGS sequence"/>
</dbReference>
<keyword evidence="3" id="KW-0378">Hydrolase</keyword>
<gene>
    <name evidence="3" type="ORF">HNP60_000718</name>
</gene>
<dbReference type="SUPFAM" id="SSF52799">
    <property type="entry name" value="(Phosphotyrosine protein) phosphatases II"/>
    <property type="match status" value="1"/>
</dbReference>